<dbReference type="SUPFAM" id="SSF52467">
    <property type="entry name" value="DHS-like NAD/FAD-binding domain"/>
    <property type="match status" value="1"/>
</dbReference>
<keyword evidence="3" id="KW-0479">Metal-binding</keyword>
<dbReference type="GO" id="GO:0046872">
    <property type="term" value="F:metal ion binding"/>
    <property type="evidence" value="ECO:0007669"/>
    <property type="project" value="UniProtKB-KW"/>
</dbReference>
<evidence type="ECO:0000256" key="2">
    <source>
        <dbReference type="ARBA" id="ARBA00023027"/>
    </source>
</evidence>
<dbReference type="AlphaFoldDB" id="A0A4E0QA65"/>
<feature type="domain" description="Deacetylase sirtuin-type" evidence="4">
    <location>
        <begin position="1"/>
        <end position="245"/>
    </location>
</feature>
<dbReference type="Gene3D" id="3.40.50.1220">
    <property type="entry name" value="TPP-binding domain"/>
    <property type="match status" value="1"/>
</dbReference>
<dbReference type="NCBIfam" id="NF001752">
    <property type="entry name" value="PRK00481.1-1"/>
    <property type="match status" value="1"/>
</dbReference>
<sequence length="245" mass="27853">MDRFIKLLAESRHCVFLSGAGISTLSGIPDFRGNNGIYRKFDADRIFDIDYFHADPGYFYSHSKDLIYNVDEKEPNIIHYVLARLERMGFVKSVITQNIDLLHQKAGSKNVIEIHGSPKENTCLSCGKTFSYEQTASIVRADRVPECDECSGLIKPNITFFGEMLDREAIMKAVDESSRADLFVVTGSSLMVHPAASLPLYSIRNRGRLVIVNNRPTPLDQYANLRYDDLEVFFEYLESNFNDTK</sequence>
<dbReference type="PANTHER" id="PTHR11085:SF4">
    <property type="entry name" value="NAD-DEPENDENT PROTEIN DEACYLASE"/>
    <property type="match status" value="1"/>
</dbReference>
<proteinExistence type="predicted"/>
<accession>A0A4E0QA65</accession>
<dbReference type="InterPro" id="IPR026590">
    <property type="entry name" value="Ssirtuin_cat_dom"/>
</dbReference>
<evidence type="ECO:0000256" key="3">
    <source>
        <dbReference type="PROSITE-ProRule" id="PRU00236"/>
    </source>
</evidence>
<feature type="active site" description="Proton acceptor" evidence="3">
    <location>
        <position position="115"/>
    </location>
</feature>
<dbReference type="InterPro" id="IPR026591">
    <property type="entry name" value="Sirtuin_cat_small_dom_sf"/>
</dbReference>
<dbReference type="OrthoDB" id="728at2157"/>
<evidence type="ECO:0000313" key="6">
    <source>
        <dbReference type="Proteomes" id="UP000297295"/>
    </source>
</evidence>
<keyword evidence="3" id="KW-0862">Zinc</keyword>
<dbReference type="NCBIfam" id="NF001753">
    <property type="entry name" value="PRK00481.1-3"/>
    <property type="match status" value="1"/>
</dbReference>
<dbReference type="Gene3D" id="3.30.1600.10">
    <property type="entry name" value="SIR2/SIRT2 'Small Domain"/>
    <property type="match status" value="1"/>
</dbReference>
<evidence type="ECO:0000313" key="5">
    <source>
        <dbReference type="EMBL" id="TGC09202.1"/>
    </source>
</evidence>
<dbReference type="InterPro" id="IPR003000">
    <property type="entry name" value="Sirtuin"/>
</dbReference>
<keyword evidence="1" id="KW-0808">Transferase</keyword>
<gene>
    <name evidence="5" type="ORF">CUN85_07505</name>
</gene>
<dbReference type="Proteomes" id="UP000297295">
    <property type="component" value="Unassembled WGS sequence"/>
</dbReference>
<dbReference type="Pfam" id="PF02146">
    <property type="entry name" value="SIR2"/>
    <property type="match status" value="1"/>
</dbReference>
<dbReference type="InterPro" id="IPR029035">
    <property type="entry name" value="DHS-like_NAD/FAD-binding_dom"/>
</dbReference>
<feature type="binding site" evidence="3">
    <location>
        <position position="126"/>
    </location>
    <ligand>
        <name>Zn(2+)</name>
        <dbReference type="ChEBI" id="CHEBI:29105"/>
    </ligand>
</feature>
<dbReference type="GO" id="GO:0070403">
    <property type="term" value="F:NAD+ binding"/>
    <property type="evidence" value="ECO:0007669"/>
    <property type="project" value="InterPro"/>
</dbReference>
<feature type="binding site" evidence="3">
    <location>
        <position position="123"/>
    </location>
    <ligand>
        <name>Zn(2+)</name>
        <dbReference type="ChEBI" id="CHEBI:29105"/>
    </ligand>
</feature>
<protein>
    <submittedName>
        <fullName evidence="5">NAD-dependent protein deacylase</fullName>
    </submittedName>
</protein>
<dbReference type="GO" id="GO:0017136">
    <property type="term" value="F:histone deacetylase activity, NAD-dependent"/>
    <property type="evidence" value="ECO:0007669"/>
    <property type="project" value="TreeGrafter"/>
</dbReference>
<dbReference type="RefSeq" id="WP_135389697.1">
    <property type="nucleotide sequence ID" value="NZ_PGGK01000006.1"/>
</dbReference>
<evidence type="ECO:0000259" key="4">
    <source>
        <dbReference type="PROSITE" id="PS50305"/>
    </source>
</evidence>
<dbReference type="EMBL" id="PGGK01000006">
    <property type="protein sequence ID" value="TGC09202.1"/>
    <property type="molecule type" value="Genomic_DNA"/>
</dbReference>
<keyword evidence="2" id="KW-0520">NAD</keyword>
<dbReference type="PROSITE" id="PS50305">
    <property type="entry name" value="SIRTUIN"/>
    <property type="match status" value="1"/>
</dbReference>
<name>A0A4E0QA65_9EURY</name>
<dbReference type="PANTHER" id="PTHR11085">
    <property type="entry name" value="NAD-DEPENDENT PROTEIN DEACYLASE SIRTUIN-5, MITOCHONDRIAL-RELATED"/>
    <property type="match status" value="1"/>
</dbReference>
<feature type="binding site" evidence="3">
    <location>
        <position position="147"/>
    </location>
    <ligand>
        <name>Zn(2+)</name>
        <dbReference type="ChEBI" id="CHEBI:29105"/>
    </ligand>
</feature>
<dbReference type="InterPro" id="IPR050134">
    <property type="entry name" value="NAD-dep_sirtuin_deacylases"/>
</dbReference>
<keyword evidence="6" id="KW-1185">Reference proteome</keyword>
<reference evidence="5 6" key="1">
    <citation type="submission" date="2017-11" db="EMBL/GenBank/DDBJ databases">
        <title>Isolation and Characterization of Methanogenic Archaea from Saline Meromictic Lake at Siberia.</title>
        <authorList>
            <person name="Shen Y."/>
            <person name="Huang H.-H."/>
            <person name="Lai M.-C."/>
            <person name="Chen S.-C."/>
        </authorList>
    </citation>
    <scope>NUCLEOTIDE SEQUENCE [LARGE SCALE GENOMIC DNA]</scope>
    <source>
        <strain evidence="5 6">SY-01</strain>
    </source>
</reference>
<organism evidence="5 6">
    <name type="scientific">Methanolobus halotolerans</name>
    <dbReference type="NCBI Taxonomy" id="2052935"/>
    <lineage>
        <taxon>Archaea</taxon>
        <taxon>Methanobacteriati</taxon>
        <taxon>Methanobacteriota</taxon>
        <taxon>Stenosarchaea group</taxon>
        <taxon>Methanomicrobia</taxon>
        <taxon>Methanosarcinales</taxon>
        <taxon>Methanosarcinaceae</taxon>
        <taxon>Methanolobus</taxon>
    </lineage>
</organism>
<comment type="caution">
    <text evidence="5">The sequence shown here is derived from an EMBL/GenBank/DDBJ whole genome shotgun (WGS) entry which is preliminary data.</text>
</comment>
<feature type="binding site" evidence="3">
    <location>
        <position position="150"/>
    </location>
    <ligand>
        <name>Zn(2+)</name>
        <dbReference type="ChEBI" id="CHEBI:29105"/>
    </ligand>
</feature>
<evidence type="ECO:0000256" key="1">
    <source>
        <dbReference type="ARBA" id="ARBA00022679"/>
    </source>
</evidence>